<dbReference type="Proteomes" id="UP001229346">
    <property type="component" value="Unassembled WGS sequence"/>
</dbReference>
<organism evidence="1 2">
    <name type="scientific">Paenibacillus harenae</name>
    <dbReference type="NCBI Taxonomy" id="306543"/>
    <lineage>
        <taxon>Bacteria</taxon>
        <taxon>Bacillati</taxon>
        <taxon>Bacillota</taxon>
        <taxon>Bacilli</taxon>
        <taxon>Bacillales</taxon>
        <taxon>Paenibacillaceae</taxon>
        <taxon>Paenibacillus</taxon>
    </lineage>
</organism>
<evidence type="ECO:0000313" key="1">
    <source>
        <dbReference type="EMBL" id="MDQ0113911.1"/>
    </source>
</evidence>
<proteinExistence type="predicted"/>
<protein>
    <submittedName>
        <fullName evidence="1">Uncharacterized protein</fullName>
    </submittedName>
</protein>
<sequence>MWKYTKLFLFILVLVKRRRETLGQTLGIVEEIGASKTIVMLEETLIVHEHRFTASEGFFIDGPGLYSDQAAAP</sequence>
<name>A0ABT9U2Q4_PAEHA</name>
<dbReference type="EMBL" id="JAUSSU010000006">
    <property type="protein sequence ID" value="MDQ0113911.1"/>
    <property type="molecule type" value="Genomic_DNA"/>
</dbReference>
<keyword evidence="2" id="KW-1185">Reference proteome</keyword>
<reference evidence="1 2" key="1">
    <citation type="submission" date="2023-07" db="EMBL/GenBank/DDBJ databases">
        <title>Sorghum-associated microbial communities from plants grown in Nebraska, USA.</title>
        <authorList>
            <person name="Schachtman D."/>
        </authorList>
    </citation>
    <scope>NUCLEOTIDE SEQUENCE [LARGE SCALE GENOMIC DNA]</scope>
    <source>
        <strain evidence="1 2">CC482</strain>
    </source>
</reference>
<evidence type="ECO:0000313" key="2">
    <source>
        <dbReference type="Proteomes" id="UP001229346"/>
    </source>
</evidence>
<comment type="caution">
    <text evidence="1">The sequence shown here is derived from an EMBL/GenBank/DDBJ whole genome shotgun (WGS) entry which is preliminary data.</text>
</comment>
<accession>A0ABT9U2Q4</accession>
<gene>
    <name evidence="1" type="ORF">J2T15_003354</name>
</gene>